<evidence type="ECO:0000313" key="3">
    <source>
        <dbReference type="EMBL" id="RKX66563.1"/>
    </source>
</evidence>
<reference evidence="3 4" key="1">
    <citation type="submission" date="2018-06" db="EMBL/GenBank/DDBJ databases">
        <title>Extensive metabolic versatility and redundancy in microbially diverse, dynamic hydrothermal sediments.</title>
        <authorList>
            <person name="Dombrowski N."/>
            <person name="Teske A."/>
            <person name="Baker B.J."/>
        </authorList>
    </citation>
    <scope>NUCLEOTIDE SEQUENCE [LARGE SCALE GENOMIC DNA]</scope>
    <source>
        <strain evidence="3">B35_G9</strain>
    </source>
</reference>
<dbReference type="Gene3D" id="3.90.25.10">
    <property type="entry name" value="UDP-galactose 4-epimerase, domain 1"/>
    <property type="match status" value="1"/>
</dbReference>
<protein>
    <submittedName>
        <fullName evidence="3">UDP-glucose 4-epimerase</fullName>
    </submittedName>
</protein>
<dbReference type="Proteomes" id="UP000282321">
    <property type="component" value="Unassembled WGS sequence"/>
</dbReference>
<accession>A0A660S900</accession>
<dbReference type="SUPFAM" id="SSF51735">
    <property type="entry name" value="NAD(P)-binding Rossmann-fold domains"/>
    <property type="match status" value="1"/>
</dbReference>
<comment type="similarity">
    <text evidence="1">Belongs to the NAD(P)-dependent epimerase/dehydratase family.</text>
</comment>
<dbReference type="InterPro" id="IPR036291">
    <property type="entry name" value="NAD(P)-bd_dom_sf"/>
</dbReference>
<sequence length="308" mass="34597">MKAVITGGAGFIGSNLARFLLEKGYEITVIDNLSTGNKDNLPSGIEFLKYDITNDRIIDILANKKADFVFHLAAQIDVRKSLEDPIFDLKVNSIGTLNILNGMKKAGKGKIVFTSTGGAMYGECEEPANEEKRESPESPYGISKLSSENYIKVYSKWFDIPFVIMRLSNVYGPFQSTKGEAGVVAIFINQILNKQKSKIYGFGEMERDYIYVEDVAEAAFHLSLKANNEIINVSTGKKTSNLELYKTLCDKIGSGYDYDLEEARKGEIMKSVMDNSKLLSKIYNFKLTDINDGLQKTVEWYENREEKQ</sequence>
<dbReference type="EMBL" id="QNBC01000039">
    <property type="protein sequence ID" value="RKX66563.1"/>
    <property type="molecule type" value="Genomic_DNA"/>
</dbReference>
<organism evidence="3 4">
    <name type="scientific">candidate division TA06 bacterium</name>
    <dbReference type="NCBI Taxonomy" id="2250710"/>
    <lineage>
        <taxon>Bacteria</taxon>
        <taxon>Bacteria division TA06</taxon>
    </lineage>
</organism>
<proteinExistence type="inferred from homology"/>
<comment type="caution">
    <text evidence="3">The sequence shown here is derived from an EMBL/GenBank/DDBJ whole genome shotgun (WGS) entry which is preliminary data.</text>
</comment>
<dbReference type="PANTHER" id="PTHR43000">
    <property type="entry name" value="DTDP-D-GLUCOSE 4,6-DEHYDRATASE-RELATED"/>
    <property type="match status" value="1"/>
</dbReference>
<dbReference type="InterPro" id="IPR001509">
    <property type="entry name" value="Epimerase_deHydtase"/>
</dbReference>
<evidence type="ECO:0000313" key="4">
    <source>
        <dbReference type="Proteomes" id="UP000282321"/>
    </source>
</evidence>
<feature type="domain" description="NAD-dependent epimerase/dehydratase" evidence="2">
    <location>
        <begin position="4"/>
        <end position="233"/>
    </location>
</feature>
<evidence type="ECO:0000259" key="2">
    <source>
        <dbReference type="Pfam" id="PF01370"/>
    </source>
</evidence>
<name>A0A660S900_UNCT6</name>
<dbReference type="AlphaFoldDB" id="A0A660S900"/>
<dbReference type="Gene3D" id="3.40.50.720">
    <property type="entry name" value="NAD(P)-binding Rossmann-like Domain"/>
    <property type="match status" value="1"/>
</dbReference>
<dbReference type="Pfam" id="PF01370">
    <property type="entry name" value="Epimerase"/>
    <property type="match status" value="1"/>
</dbReference>
<evidence type="ECO:0000256" key="1">
    <source>
        <dbReference type="ARBA" id="ARBA00007637"/>
    </source>
</evidence>
<gene>
    <name evidence="3" type="ORF">DRP44_03855</name>
</gene>